<feature type="binding site" evidence="19">
    <location>
        <position position="8"/>
    </location>
    <ligand>
        <name>a divalent metal cation</name>
        <dbReference type="ChEBI" id="CHEBI:60240"/>
        <label>1</label>
        <note>catalytic</note>
    </ligand>
</feature>
<proteinExistence type="predicted"/>
<reference evidence="22 23" key="1">
    <citation type="submission" date="2016-11" db="EMBL/GenBank/DDBJ databases">
        <authorList>
            <person name="Jaros S."/>
            <person name="Januszkiewicz K."/>
            <person name="Wedrychowicz H."/>
        </authorList>
    </citation>
    <scope>NUCLEOTIDE SEQUENCE [LARGE SCALE GENOMIC DNA]</scope>
    <source>
        <strain evidence="22 23">GAS138</strain>
    </source>
</reference>
<dbReference type="AlphaFoldDB" id="A0A1M5PP65"/>
<dbReference type="NCBIfam" id="NF004316">
    <property type="entry name" value="PRK05711.1"/>
    <property type="match status" value="1"/>
</dbReference>
<gene>
    <name evidence="20" type="primary">dnaQ</name>
    <name evidence="22" type="ORF">SAMN05443248_3452</name>
</gene>
<dbReference type="InterPro" id="IPR006309">
    <property type="entry name" value="DnaQ_proteo"/>
</dbReference>
<sequence length="227" mass="25760">MKREIIIDTETTGLDRKVDRFVEIGCVEIIDLKVTGTTYHKYINPTHPVHREAFKVHGLSNEFLKTKPTFRRTVNSFLTFIEGATLVAHNASFDIGMLNAELDRLNLPPLENEVVDSLALAREQRPGSRHTLDSLCRAFKIDISKRTKHGALLDAELLTEVYIELRGGRQFGMTLDLFAEQKDETLVPARQRPVPLPSRVTDEDRAAHKAFVETMGDKSIWLDYCAN</sequence>
<evidence type="ECO:0000256" key="12">
    <source>
        <dbReference type="ARBA" id="ARBA00022932"/>
    </source>
</evidence>
<feature type="active site" description="Proton acceptor" evidence="17">
    <location>
        <position position="149"/>
    </location>
</feature>
<accession>A0A1M5PP65</accession>
<dbReference type="InterPro" id="IPR006054">
    <property type="entry name" value="DnaQ"/>
</dbReference>
<dbReference type="EC" id="2.7.7.7" evidence="2 20"/>
<dbReference type="CDD" id="cd06131">
    <property type="entry name" value="DNA_pol_III_epsilon_Ecoli_like"/>
    <property type="match status" value="1"/>
</dbReference>
<evidence type="ECO:0000256" key="11">
    <source>
        <dbReference type="ARBA" id="ARBA00022842"/>
    </source>
</evidence>
<evidence type="ECO:0000256" key="17">
    <source>
        <dbReference type="PIRSR" id="PIRSR606309-1"/>
    </source>
</evidence>
<dbReference type="SUPFAM" id="SSF53098">
    <property type="entry name" value="Ribonuclease H-like"/>
    <property type="match status" value="1"/>
</dbReference>
<feature type="binding site" evidence="19">
    <location>
        <position position="10"/>
    </location>
    <ligand>
        <name>a divalent metal cation</name>
        <dbReference type="ChEBI" id="CHEBI:60240"/>
        <label>1</label>
        <note>catalytic</note>
    </ligand>
</feature>
<feature type="binding site" evidence="18">
    <location>
        <position position="154"/>
    </location>
    <ligand>
        <name>substrate</name>
    </ligand>
</feature>
<keyword evidence="9 20" id="KW-0378">Hydrolase</keyword>
<comment type="subunit">
    <text evidence="15 20">DNA polymerase III contains a core (composed of alpha, epsilon and theta chains) that associates with a tau subunit. This core dimerizes to form the POLIII' complex. PolIII' associates with the gamma complex (composed of gamma, delta, delta', psi and chi chains) and with the beta chain to form the complete DNA polymerase III complex.</text>
</comment>
<dbReference type="GO" id="GO:0003677">
    <property type="term" value="F:DNA binding"/>
    <property type="evidence" value="ECO:0007669"/>
    <property type="project" value="InterPro"/>
</dbReference>
<organism evidence="22 23">
    <name type="scientific">Bradyrhizobium erythrophlei</name>
    <dbReference type="NCBI Taxonomy" id="1437360"/>
    <lineage>
        <taxon>Bacteria</taxon>
        <taxon>Pseudomonadati</taxon>
        <taxon>Pseudomonadota</taxon>
        <taxon>Alphaproteobacteria</taxon>
        <taxon>Hyphomicrobiales</taxon>
        <taxon>Nitrobacteraceae</taxon>
        <taxon>Bradyrhizobium</taxon>
    </lineage>
</organism>
<dbReference type="OrthoDB" id="9804290at2"/>
<evidence type="ECO:0000256" key="4">
    <source>
        <dbReference type="ARBA" id="ARBA00022679"/>
    </source>
</evidence>
<keyword evidence="11 19" id="KW-0460">Magnesium</keyword>
<dbReference type="GO" id="GO:0008408">
    <property type="term" value="F:3'-5' exonuclease activity"/>
    <property type="evidence" value="ECO:0007669"/>
    <property type="project" value="TreeGrafter"/>
</dbReference>
<dbReference type="GO" id="GO:0046872">
    <property type="term" value="F:metal ion binding"/>
    <property type="evidence" value="ECO:0007669"/>
    <property type="project" value="UniProtKB-KW"/>
</dbReference>
<evidence type="ECO:0000256" key="3">
    <source>
        <dbReference type="ARBA" id="ARBA00020352"/>
    </source>
</evidence>
<evidence type="ECO:0000256" key="18">
    <source>
        <dbReference type="PIRSR" id="PIRSR606309-2"/>
    </source>
</evidence>
<comment type="function">
    <text evidence="14 20">DNA polymerase III is a complex, multichain enzyme responsible for most of the replicative synthesis in bacteria. The epsilon subunit contain the editing function and is a proofreading 3'-5' exonuclease.</text>
</comment>
<dbReference type="GO" id="GO:0045004">
    <property type="term" value="P:DNA replication proofreading"/>
    <property type="evidence" value="ECO:0007669"/>
    <property type="project" value="TreeGrafter"/>
</dbReference>
<keyword evidence="13 19" id="KW-0464">Manganese</keyword>
<evidence type="ECO:0000256" key="14">
    <source>
        <dbReference type="ARBA" id="ARBA00025483"/>
    </source>
</evidence>
<evidence type="ECO:0000256" key="16">
    <source>
        <dbReference type="ARBA" id="ARBA00049244"/>
    </source>
</evidence>
<keyword evidence="4 20" id="KW-0808">Transferase</keyword>
<feature type="binding site" evidence="18">
    <location>
        <position position="52"/>
    </location>
    <ligand>
        <name>substrate</name>
    </ligand>
</feature>
<dbReference type="PANTHER" id="PTHR30231">
    <property type="entry name" value="DNA POLYMERASE III SUBUNIT EPSILON"/>
    <property type="match status" value="1"/>
</dbReference>
<dbReference type="EMBL" id="LT670817">
    <property type="protein sequence ID" value="SHH03567.1"/>
    <property type="molecule type" value="Genomic_DNA"/>
</dbReference>
<evidence type="ECO:0000259" key="21">
    <source>
        <dbReference type="SMART" id="SM00479"/>
    </source>
</evidence>
<evidence type="ECO:0000256" key="7">
    <source>
        <dbReference type="ARBA" id="ARBA00022722"/>
    </source>
</evidence>
<dbReference type="FunFam" id="3.30.420.10:FF:000012">
    <property type="entry name" value="DNA polymerase III subunit epsilon"/>
    <property type="match status" value="1"/>
</dbReference>
<keyword evidence="5 20" id="KW-0548">Nucleotidyltransferase</keyword>
<keyword evidence="7 20" id="KW-0540">Nuclease</keyword>
<keyword evidence="6 20" id="KW-0235">DNA replication</keyword>
<dbReference type="NCBIfam" id="TIGR01406">
    <property type="entry name" value="dnaQ_proteo"/>
    <property type="match status" value="1"/>
</dbReference>
<keyword evidence="10 20" id="KW-0269">Exonuclease</keyword>
<evidence type="ECO:0000256" key="19">
    <source>
        <dbReference type="PIRSR" id="PIRSR606309-3"/>
    </source>
</evidence>
<evidence type="ECO:0000256" key="15">
    <source>
        <dbReference type="ARBA" id="ARBA00026073"/>
    </source>
</evidence>
<dbReference type="NCBIfam" id="TIGR00573">
    <property type="entry name" value="dnaq"/>
    <property type="match status" value="1"/>
</dbReference>
<keyword evidence="8 19" id="KW-0479">Metal-binding</keyword>
<dbReference type="InterPro" id="IPR036397">
    <property type="entry name" value="RNaseH_sf"/>
</dbReference>
<dbReference type="Proteomes" id="UP000189796">
    <property type="component" value="Chromosome I"/>
</dbReference>
<protein>
    <recommendedName>
        <fullName evidence="3 20">DNA polymerase III subunit epsilon</fullName>
        <ecNumber evidence="2 20">2.7.7.7</ecNumber>
    </recommendedName>
</protein>
<evidence type="ECO:0000256" key="8">
    <source>
        <dbReference type="ARBA" id="ARBA00022723"/>
    </source>
</evidence>
<comment type="catalytic activity">
    <reaction evidence="16 20">
        <text>DNA(n) + a 2'-deoxyribonucleoside 5'-triphosphate = DNA(n+1) + diphosphate</text>
        <dbReference type="Rhea" id="RHEA:22508"/>
        <dbReference type="Rhea" id="RHEA-COMP:17339"/>
        <dbReference type="Rhea" id="RHEA-COMP:17340"/>
        <dbReference type="ChEBI" id="CHEBI:33019"/>
        <dbReference type="ChEBI" id="CHEBI:61560"/>
        <dbReference type="ChEBI" id="CHEBI:173112"/>
        <dbReference type="EC" id="2.7.7.7"/>
    </reaction>
</comment>
<dbReference type="GO" id="GO:0003887">
    <property type="term" value="F:DNA-directed DNA polymerase activity"/>
    <property type="evidence" value="ECO:0007669"/>
    <property type="project" value="UniProtKB-KW"/>
</dbReference>
<evidence type="ECO:0000313" key="23">
    <source>
        <dbReference type="Proteomes" id="UP000189796"/>
    </source>
</evidence>
<evidence type="ECO:0000256" key="20">
    <source>
        <dbReference type="RuleBase" id="RU364087"/>
    </source>
</evidence>
<keyword evidence="12 20" id="KW-0239">DNA-directed DNA polymerase</keyword>
<dbReference type="GO" id="GO:0005829">
    <property type="term" value="C:cytosol"/>
    <property type="evidence" value="ECO:0007669"/>
    <property type="project" value="TreeGrafter"/>
</dbReference>
<comment type="cofactor">
    <cofactor evidence="1 20">
        <name>Mn(2+)</name>
        <dbReference type="ChEBI" id="CHEBI:29035"/>
    </cofactor>
</comment>
<evidence type="ECO:0000256" key="13">
    <source>
        <dbReference type="ARBA" id="ARBA00023211"/>
    </source>
</evidence>
<feature type="binding site" evidence="18">
    <location>
        <position position="10"/>
    </location>
    <ligand>
        <name>substrate</name>
    </ligand>
</feature>
<dbReference type="InterPro" id="IPR013520">
    <property type="entry name" value="Ribonucl_H"/>
</dbReference>
<feature type="binding site" evidence="18">
    <location>
        <position position="57"/>
    </location>
    <ligand>
        <name>substrate</name>
    </ligand>
</feature>
<feature type="binding site" evidence="18">
    <location>
        <position position="8"/>
    </location>
    <ligand>
        <name>substrate</name>
    </ligand>
</feature>
<evidence type="ECO:0000256" key="6">
    <source>
        <dbReference type="ARBA" id="ARBA00022705"/>
    </source>
</evidence>
<evidence type="ECO:0000313" key="22">
    <source>
        <dbReference type="EMBL" id="SHH03567.1"/>
    </source>
</evidence>
<comment type="cofactor">
    <cofactor evidence="19">
        <name>Mg(2+)</name>
        <dbReference type="ChEBI" id="CHEBI:18420"/>
    </cofactor>
    <cofactor evidence="19">
        <name>Mn(2+)</name>
        <dbReference type="ChEBI" id="CHEBI:29035"/>
    </cofactor>
    <text evidence="19">Binds 2 divalent metal cations. Magnesium or manganese.</text>
</comment>
<feature type="binding site" evidence="19">
    <location>
        <position position="154"/>
    </location>
    <ligand>
        <name>a divalent metal cation</name>
        <dbReference type="ChEBI" id="CHEBI:60240"/>
        <label>1</label>
        <note>catalytic</note>
    </ligand>
</feature>
<feature type="domain" description="Exonuclease" evidence="21">
    <location>
        <begin position="3"/>
        <end position="171"/>
    </location>
</feature>
<evidence type="ECO:0000256" key="10">
    <source>
        <dbReference type="ARBA" id="ARBA00022839"/>
    </source>
</evidence>
<dbReference type="SMART" id="SM00479">
    <property type="entry name" value="EXOIII"/>
    <property type="match status" value="1"/>
</dbReference>
<dbReference type="Pfam" id="PF00929">
    <property type="entry name" value="RNase_T"/>
    <property type="match status" value="1"/>
</dbReference>
<name>A0A1M5PP65_9BRAD</name>
<evidence type="ECO:0000256" key="5">
    <source>
        <dbReference type="ARBA" id="ARBA00022695"/>
    </source>
</evidence>
<dbReference type="Gene3D" id="3.30.420.10">
    <property type="entry name" value="Ribonuclease H-like superfamily/Ribonuclease H"/>
    <property type="match status" value="1"/>
</dbReference>
<dbReference type="InterPro" id="IPR012337">
    <property type="entry name" value="RNaseH-like_sf"/>
</dbReference>
<evidence type="ECO:0000256" key="1">
    <source>
        <dbReference type="ARBA" id="ARBA00001936"/>
    </source>
</evidence>
<evidence type="ECO:0000256" key="9">
    <source>
        <dbReference type="ARBA" id="ARBA00022801"/>
    </source>
</evidence>
<dbReference type="RefSeq" id="WP_079602444.1">
    <property type="nucleotide sequence ID" value="NZ_LT670817.1"/>
</dbReference>
<dbReference type="PANTHER" id="PTHR30231:SF41">
    <property type="entry name" value="DNA POLYMERASE III SUBUNIT EPSILON"/>
    <property type="match status" value="1"/>
</dbReference>
<evidence type="ECO:0000256" key="2">
    <source>
        <dbReference type="ARBA" id="ARBA00012417"/>
    </source>
</evidence>